<evidence type="ECO:0000256" key="13">
    <source>
        <dbReference type="SAM" id="MobiDB-lite"/>
    </source>
</evidence>
<keyword evidence="2" id="KW-0004">4Fe-4S</keyword>
<dbReference type="KEGG" id="aym:YM304_33220"/>
<evidence type="ECO:0000256" key="8">
    <source>
        <dbReference type="ARBA" id="ARBA00023014"/>
    </source>
</evidence>
<dbReference type="Pfam" id="PF13183">
    <property type="entry name" value="Fer4_8"/>
    <property type="match status" value="1"/>
</dbReference>
<keyword evidence="6" id="KW-0560">Oxidoreductase</keyword>
<evidence type="ECO:0000256" key="9">
    <source>
        <dbReference type="ARBA" id="ARBA00039003"/>
    </source>
</evidence>
<dbReference type="InterPro" id="IPR016164">
    <property type="entry name" value="FAD-linked_Oxase-like_C"/>
</dbReference>
<dbReference type="PROSITE" id="PS51379">
    <property type="entry name" value="4FE4S_FER_2"/>
    <property type="match status" value="1"/>
</dbReference>
<comment type="cofactor">
    <cofactor evidence="1">
        <name>FAD</name>
        <dbReference type="ChEBI" id="CHEBI:57692"/>
    </cofactor>
</comment>
<dbReference type="InterPro" id="IPR017900">
    <property type="entry name" value="4Fe4S_Fe_S_CS"/>
</dbReference>
<evidence type="ECO:0000256" key="7">
    <source>
        <dbReference type="ARBA" id="ARBA00023004"/>
    </source>
</evidence>
<evidence type="ECO:0000313" key="16">
    <source>
        <dbReference type="EMBL" id="BAN03636.1"/>
    </source>
</evidence>
<dbReference type="GO" id="GO:1903457">
    <property type="term" value="P:lactate catabolic process"/>
    <property type="evidence" value="ECO:0007669"/>
    <property type="project" value="TreeGrafter"/>
</dbReference>
<name>A0A6C7EI31_ILUCY</name>
<evidence type="ECO:0000256" key="10">
    <source>
        <dbReference type="ARBA" id="ARBA00051291"/>
    </source>
</evidence>
<evidence type="ECO:0000256" key="1">
    <source>
        <dbReference type="ARBA" id="ARBA00001974"/>
    </source>
</evidence>
<protein>
    <recommendedName>
        <fullName evidence="12">D-2-hydroxyglutarate dehydrogenase</fullName>
        <ecNumber evidence="9">1.1.99.39</ecNumber>
    </recommendedName>
</protein>
<keyword evidence="5" id="KW-0274">FAD</keyword>
<keyword evidence="3" id="KW-0285">Flavoprotein</keyword>
<evidence type="ECO:0000256" key="12">
    <source>
        <dbReference type="ARBA" id="ARBA00067680"/>
    </source>
</evidence>
<evidence type="ECO:0000256" key="4">
    <source>
        <dbReference type="ARBA" id="ARBA00022723"/>
    </source>
</evidence>
<reference evidence="16 17" key="1">
    <citation type="journal article" date="2013" name="Int. J. Syst. Evol. Microbiol.">
        <title>Ilumatobacter nonamiense sp. nov. and Ilumatobacter coccineum sp. nov., isolated from seashore sand.</title>
        <authorList>
            <person name="Matsumoto A."/>
            <person name="Kasai H."/>
            <person name="Matsuo Y."/>
            <person name="Shizuri Y."/>
            <person name="Ichikawa N."/>
            <person name="Fujita N."/>
            <person name="Omura S."/>
            <person name="Takahashi Y."/>
        </authorList>
    </citation>
    <scope>NUCLEOTIDE SEQUENCE [LARGE SCALE GENOMIC DNA]</scope>
    <source>
        <strain evidence="17">NBRC 103263 / KCTC 29153 / YM16-304</strain>
    </source>
</reference>
<feature type="domain" description="FAD-binding PCMH-type" evidence="15">
    <location>
        <begin position="43"/>
        <end position="272"/>
    </location>
</feature>
<dbReference type="EMBL" id="AP012057">
    <property type="protein sequence ID" value="BAN03636.1"/>
    <property type="molecule type" value="Genomic_DNA"/>
</dbReference>
<dbReference type="InterPro" id="IPR016166">
    <property type="entry name" value="FAD-bd_PCMH"/>
</dbReference>
<keyword evidence="8" id="KW-0411">Iron-sulfur</keyword>
<organism evidence="16 17">
    <name type="scientific">Ilumatobacter coccineus (strain NBRC 103263 / KCTC 29153 / YM16-304)</name>
    <dbReference type="NCBI Taxonomy" id="1313172"/>
    <lineage>
        <taxon>Bacteria</taxon>
        <taxon>Bacillati</taxon>
        <taxon>Actinomycetota</taxon>
        <taxon>Acidimicrobiia</taxon>
        <taxon>Acidimicrobiales</taxon>
        <taxon>Ilumatobacteraceae</taxon>
        <taxon>Ilumatobacter</taxon>
    </lineage>
</organism>
<dbReference type="FunFam" id="3.30.70.2740:FF:000003">
    <property type="entry name" value="Oxidoreductase, FAD-binding, putative"/>
    <property type="match status" value="1"/>
</dbReference>
<dbReference type="GO" id="GO:0051539">
    <property type="term" value="F:4 iron, 4 sulfur cluster binding"/>
    <property type="evidence" value="ECO:0007669"/>
    <property type="project" value="UniProtKB-KW"/>
</dbReference>
<dbReference type="Gene3D" id="1.10.1060.10">
    <property type="entry name" value="Alpha-helical ferredoxin"/>
    <property type="match status" value="1"/>
</dbReference>
<evidence type="ECO:0000256" key="2">
    <source>
        <dbReference type="ARBA" id="ARBA00022485"/>
    </source>
</evidence>
<evidence type="ECO:0000259" key="14">
    <source>
        <dbReference type="PROSITE" id="PS51379"/>
    </source>
</evidence>
<keyword evidence="4" id="KW-0479">Metal-binding</keyword>
<dbReference type="PANTHER" id="PTHR11748:SF119">
    <property type="entry name" value="D-2-HYDROXYGLUTARATE DEHYDROGENASE"/>
    <property type="match status" value="1"/>
</dbReference>
<dbReference type="GO" id="GO:0051990">
    <property type="term" value="F:(R)-2-hydroxyglutarate dehydrogenase activity"/>
    <property type="evidence" value="ECO:0007669"/>
    <property type="project" value="UniProtKB-EC"/>
</dbReference>
<comment type="similarity">
    <text evidence="11">In the N-terminal section; belongs to the FAD-binding oxidoreductase/transferase type 4 family.</text>
</comment>
<sequence>MWEHGGVGELGELVARLEQRGFGGDVETDAAARVVYATDNSVYQLPPAGVVVPASTDDLSIIAAANHELDQPFDLVARGGGTGTNGQSLTNGLVVDTRRRMNQILSVDAEARTAVVQPGVVLGELNAALAEHGLFFAPHVSTATRATIGGMVSTDAAGKGSLVHGRTNGHVLAIDAVLADGTRWTFGTITADELQQLARRTDLVGAVHRSIARAITDLDVEVFPDLPRGFTGYNLAGVVSASSPDVDLTKILCGSEGTLALLGEITIRLTPLPTTPRLAVVSYPDFDEAIREANRLKVTAPVAIECLDERTIALAAASPAWPRLRALLGVEPSGALLLMEYEGDRGLAELREIVDRAESRVAIATTSDPDDIAAAWKVRADAVGLLGQAVGGRRSVAFVEDCAVPPAVLPEFVAGFREILDRRGLGYGMFGHADVGCLHVRPALDLYDPTHEAMLREISDDVAALVARLGGVLWGEHGRGFRGEYVDLPADTIRRMREVKSGFDPDDVLNPGKLYRPLGGSDPPATDPPATDRPGADQWADGVGEIVRIDAVPLRIHRDRDVAVAERQHFDTAFGCNGNGICHHWGEAEVMCPSYKITLDPRRSPKGRADLLRAWLADPDDDALADDVTESLHDCLSCGACTGRCPVGVDIPELKSRFFDRRPDRSPRHRVRAALLSRFEAATPVAQALARAVRPLQRVVSPVLERVFGIVDLPTVPAGRLSTRLRRVDVEIVPAGGDVGDATVVIVPDVFTAMLDPDVLVAAIDVLRAVGERPAVAEFRPSGKFDHVVGRRRRFAAAVAAQRELIVSFDESGVDLITIEPAVSLLGAHEYAAIDPTFPQSVRSLPEYVRERLGRLPDLAGGSDRRVEQVVQLFGHCTEVSLAPSNVETYRAMLEAVGCSVDVVATTCCGMAGVFGHQAERQTMSAALFDRGWRGRLDASGASTNCASGYSCRSQAKRFGFADVVHPVQVMAELLSAL</sequence>
<dbReference type="PROSITE" id="PS00198">
    <property type="entry name" value="4FE4S_FER_1"/>
    <property type="match status" value="1"/>
</dbReference>
<evidence type="ECO:0000256" key="6">
    <source>
        <dbReference type="ARBA" id="ARBA00023002"/>
    </source>
</evidence>
<accession>A0A6C7EI31</accession>
<proteinExistence type="inferred from homology"/>
<dbReference type="SUPFAM" id="SSF56176">
    <property type="entry name" value="FAD-binding/transporter-associated domain-like"/>
    <property type="match status" value="1"/>
</dbReference>
<dbReference type="InterPro" id="IPR009051">
    <property type="entry name" value="Helical_ferredxn"/>
</dbReference>
<evidence type="ECO:0000259" key="15">
    <source>
        <dbReference type="PROSITE" id="PS51387"/>
    </source>
</evidence>
<evidence type="ECO:0000313" key="17">
    <source>
        <dbReference type="Proteomes" id="UP000011863"/>
    </source>
</evidence>
<keyword evidence="7" id="KW-0408">Iron</keyword>
<evidence type="ECO:0000256" key="5">
    <source>
        <dbReference type="ARBA" id="ARBA00022827"/>
    </source>
</evidence>
<comment type="catalytic activity">
    <reaction evidence="10">
        <text>(R)-2-hydroxyglutarate + A = 2-oxoglutarate + AH2</text>
        <dbReference type="Rhea" id="RHEA:38295"/>
        <dbReference type="ChEBI" id="CHEBI:13193"/>
        <dbReference type="ChEBI" id="CHEBI:15801"/>
        <dbReference type="ChEBI" id="CHEBI:16810"/>
        <dbReference type="ChEBI" id="CHEBI:17499"/>
        <dbReference type="EC" id="1.1.99.39"/>
    </reaction>
    <physiologicalReaction direction="left-to-right" evidence="10">
        <dbReference type="Rhea" id="RHEA:38296"/>
    </physiologicalReaction>
</comment>
<dbReference type="Pfam" id="PF02913">
    <property type="entry name" value="FAD-oxidase_C"/>
    <property type="match status" value="1"/>
</dbReference>
<dbReference type="InterPro" id="IPR017896">
    <property type="entry name" value="4Fe4S_Fe-S-bd"/>
</dbReference>
<keyword evidence="17" id="KW-1185">Reference proteome</keyword>
<dbReference type="SUPFAM" id="SSF46548">
    <property type="entry name" value="alpha-helical ferredoxin"/>
    <property type="match status" value="1"/>
</dbReference>
<dbReference type="AlphaFoldDB" id="A0A6C7EI31"/>
<feature type="compositionally biased region" description="Low complexity" evidence="13">
    <location>
        <begin position="519"/>
        <end position="537"/>
    </location>
</feature>
<dbReference type="Gene3D" id="3.30.70.2740">
    <property type="match status" value="1"/>
</dbReference>
<dbReference type="SUPFAM" id="SSF55103">
    <property type="entry name" value="FAD-linked oxidases, C-terminal domain"/>
    <property type="match status" value="1"/>
</dbReference>
<dbReference type="Gene3D" id="3.30.465.10">
    <property type="match status" value="1"/>
</dbReference>
<dbReference type="PANTHER" id="PTHR11748">
    <property type="entry name" value="D-LACTATE DEHYDROGENASE"/>
    <property type="match status" value="1"/>
</dbReference>
<evidence type="ECO:0000256" key="3">
    <source>
        <dbReference type="ARBA" id="ARBA00022630"/>
    </source>
</evidence>
<evidence type="ECO:0000256" key="11">
    <source>
        <dbReference type="ARBA" id="ARBA00060924"/>
    </source>
</evidence>
<feature type="domain" description="4Fe-4S ferredoxin-type" evidence="14">
    <location>
        <begin position="626"/>
        <end position="657"/>
    </location>
</feature>
<dbReference type="InterPro" id="IPR036318">
    <property type="entry name" value="FAD-bd_PCMH-like_sf"/>
</dbReference>
<dbReference type="GO" id="GO:0008720">
    <property type="term" value="F:D-lactate dehydrogenase (NAD+) activity"/>
    <property type="evidence" value="ECO:0007669"/>
    <property type="project" value="TreeGrafter"/>
</dbReference>
<dbReference type="PROSITE" id="PS51387">
    <property type="entry name" value="FAD_PCMH"/>
    <property type="match status" value="1"/>
</dbReference>
<dbReference type="Pfam" id="PF01565">
    <property type="entry name" value="FAD_binding_4"/>
    <property type="match status" value="1"/>
</dbReference>
<dbReference type="GO" id="GO:0071949">
    <property type="term" value="F:FAD binding"/>
    <property type="evidence" value="ECO:0007669"/>
    <property type="project" value="InterPro"/>
</dbReference>
<dbReference type="GO" id="GO:0046872">
    <property type="term" value="F:metal ion binding"/>
    <property type="evidence" value="ECO:0007669"/>
    <property type="project" value="UniProtKB-KW"/>
</dbReference>
<dbReference type="GO" id="GO:0004458">
    <property type="term" value="F:D-lactate dehydrogenase (cytochrome) activity"/>
    <property type="evidence" value="ECO:0007669"/>
    <property type="project" value="TreeGrafter"/>
</dbReference>
<dbReference type="EC" id="1.1.99.39" evidence="9"/>
<dbReference type="Proteomes" id="UP000011863">
    <property type="component" value="Chromosome"/>
</dbReference>
<dbReference type="InterPro" id="IPR004113">
    <property type="entry name" value="FAD-bd_oxidored_4_C"/>
</dbReference>
<dbReference type="InterPro" id="IPR016169">
    <property type="entry name" value="FAD-bd_PCMH_sub2"/>
</dbReference>
<gene>
    <name evidence="16" type="ORF">YM304_33220</name>
</gene>
<feature type="region of interest" description="Disordered" evidence="13">
    <location>
        <begin position="504"/>
        <end position="538"/>
    </location>
</feature>
<dbReference type="InterPro" id="IPR006094">
    <property type="entry name" value="Oxid_FAD_bind_N"/>
</dbReference>